<dbReference type="KEGG" id="sgbi:P3F81_10335"/>
<gene>
    <name evidence="2" type="ORF">P3F81_10335</name>
</gene>
<evidence type="ECO:0000313" key="2">
    <source>
        <dbReference type="EMBL" id="WIW70282.1"/>
    </source>
</evidence>
<dbReference type="Gene3D" id="3.40.50.300">
    <property type="entry name" value="P-loop containing nucleotide triphosphate hydrolases"/>
    <property type="match status" value="1"/>
</dbReference>
<keyword evidence="3" id="KW-1185">Reference proteome</keyword>
<reference evidence="2" key="1">
    <citation type="submission" date="2023-03" db="EMBL/GenBank/DDBJ databases">
        <title>Selenobaculum gbiensis gen. nov. sp. nov., a new bacterium isolated from the gut microbiota of IBD patient.</title>
        <authorList>
            <person name="Yeo S."/>
            <person name="Park H."/>
            <person name="Huh C.S."/>
        </authorList>
    </citation>
    <scope>NUCLEOTIDE SEQUENCE</scope>
    <source>
        <strain evidence="2">ICN-92133</strain>
    </source>
</reference>
<feature type="coiled-coil region" evidence="1">
    <location>
        <begin position="295"/>
        <end position="382"/>
    </location>
</feature>
<dbReference type="RefSeq" id="WP_147670070.1">
    <property type="nucleotide sequence ID" value="NZ_CP120678.1"/>
</dbReference>
<keyword evidence="1" id="KW-0175">Coiled coil</keyword>
<evidence type="ECO:0000256" key="1">
    <source>
        <dbReference type="SAM" id="Coils"/>
    </source>
</evidence>
<evidence type="ECO:0008006" key="4">
    <source>
        <dbReference type="Google" id="ProtNLM"/>
    </source>
</evidence>
<dbReference type="Proteomes" id="UP001243623">
    <property type="component" value="Chromosome"/>
</dbReference>
<proteinExistence type="predicted"/>
<accession>A0A9Y2AI50</accession>
<protein>
    <recommendedName>
        <fullName evidence="4">Rad50/SbcC-type AAA domain-containing protein</fullName>
    </recommendedName>
</protein>
<feature type="coiled-coil region" evidence="1">
    <location>
        <begin position="429"/>
        <end position="466"/>
    </location>
</feature>
<name>A0A9Y2AI50_9FIRM</name>
<dbReference type="AlphaFoldDB" id="A0A9Y2AI50"/>
<dbReference type="InterPro" id="IPR027417">
    <property type="entry name" value="P-loop_NTPase"/>
</dbReference>
<organism evidence="2 3">
    <name type="scientific">Selenobaculum gibii</name>
    <dbReference type="NCBI Taxonomy" id="3054208"/>
    <lineage>
        <taxon>Bacteria</taxon>
        <taxon>Bacillati</taxon>
        <taxon>Bacillota</taxon>
        <taxon>Negativicutes</taxon>
        <taxon>Selenomonadales</taxon>
        <taxon>Selenomonadaceae</taxon>
        <taxon>Selenobaculum</taxon>
    </lineage>
</organism>
<sequence>MRSLRISKLVLEGEKYKRSLIIDKSLIIIKGDGFSGKSLFLKLIEYCLGSKSESINLTVQAELEEYCDIVFLEIFINKKIYTLSRQLKNNKNNIDVYLSSYEEHKEYSPWKKKLDELLDFLVDELSINFHSILRKKSGSKDLAPEKISFRDLMRYIYIEQNELGTNQFLENNNPFISGKNKEVFKIINDLIIPDIEEIEKEIQIKQNECNRLEGLNNGLNDYLNNRDSIIIGELYNDRDKLDKKIGELKLQKKAILENNKSEKTDLHYRLMEDINNINVKIMQIEKEKSNVILSIKNKEILLEEYNDENVKLEATVEAMKKIKIVDHKEKCPLCNSFVSVLQDKEEQCEDIENVLEKLKNKIETLKILSENEERKINQFDSELSAVHEKKQVYLHALDTYKKNIEVPFLSEIESINSIIRDLTTEKNKINSLVDIHNELNNNLVNLNRLQDKLGKLKSKKNDLKKLTVRQELILNRLNYKYRMLMKQFNFTDINEERCYIDKENYLPYYSGASVMKHSSGCLLLCMQIAYLGAILELNQEEDNNCHPGLLMLDTLSNNIGTDKADKESIDPKTYQEIYNYLIKLAENNQIFIIDNTPPKINSEHIELIFHRVNPGEKLKGLIDIDKNEKILQE</sequence>
<dbReference type="EMBL" id="CP120678">
    <property type="protein sequence ID" value="WIW70282.1"/>
    <property type="molecule type" value="Genomic_DNA"/>
</dbReference>
<feature type="coiled-coil region" evidence="1">
    <location>
        <begin position="195"/>
        <end position="258"/>
    </location>
</feature>
<evidence type="ECO:0000313" key="3">
    <source>
        <dbReference type="Proteomes" id="UP001243623"/>
    </source>
</evidence>